<organism evidence="2">
    <name type="scientific">marine sediment metagenome</name>
    <dbReference type="NCBI Taxonomy" id="412755"/>
    <lineage>
        <taxon>unclassified sequences</taxon>
        <taxon>metagenomes</taxon>
        <taxon>ecological metagenomes</taxon>
    </lineage>
</organism>
<proteinExistence type="predicted"/>
<accession>X1EIP8</accession>
<evidence type="ECO:0000313" key="2">
    <source>
        <dbReference type="EMBL" id="GAH08518.1"/>
    </source>
</evidence>
<gene>
    <name evidence="2" type="ORF">S01H4_62751</name>
</gene>
<feature type="non-terminal residue" evidence="2">
    <location>
        <position position="1"/>
    </location>
</feature>
<evidence type="ECO:0000256" key="1">
    <source>
        <dbReference type="SAM" id="MobiDB-lite"/>
    </source>
</evidence>
<dbReference type="EMBL" id="BART01037535">
    <property type="protein sequence ID" value="GAH08518.1"/>
    <property type="molecule type" value="Genomic_DNA"/>
</dbReference>
<feature type="compositionally biased region" description="Basic and acidic residues" evidence="1">
    <location>
        <begin position="52"/>
        <end position="83"/>
    </location>
</feature>
<feature type="region of interest" description="Disordered" evidence="1">
    <location>
        <begin position="52"/>
        <end position="102"/>
    </location>
</feature>
<evidence type="ECO:0008006" key="3">
    <source>
        <dbReference type="Google" id="ProtNLM"/>
    </source>
</evidence>
<name>X1EIP8_9ZZZZ</name>
<comment type="caution">
    <text evidence="2">The sequence shown here is derived from an EMBL/GenBank/DDBJ whole genome shotgun (WGS) entry which is preliminary data.</text>
</comment>
<protein>
    <recommendedName>
        <fullName evidence="3">Thioredoxin domain-containing protein</fullName>
    </recommendedName>
</protein>
<feature type="compositionally biased region" description="Low complexity" evidence="1">
    <location>
        <begin position="84"/>
        <end position="94"/>
    </location>
</feature>
<dbReference type="AlphaFoldDB" id="X1EIP8"/>
<reference evidence="2" key="1">
    <citation type="journal article" date="2014" name="Front. Microbiol.">
        <title>High frequency of phylogenetically diverse reductive dehalogenase-homologous genes in deep subseafloor sedimentary metagenomes.</title>
        <authorList>
            <person name="Kawai M."/>
            <person name="Futagami T."/>
            <person name="Toyoda A."/>
            <person name="Takaki Y."/>
            <person name="Nishi S."/>
            <person name="Hori S."/>
            <person name="Arai W."/>
            <person name="Tsubouchi T."/>
            <person name="Morono Y."/>
            <person name="Uchiyama I."/>
            <person name="Ito T."/>
            <person name="Fujiyama A."/>
            <person name="Inagaki F."/>
            <person name="Takami H."/>
        </authorList>
    </citation>
    <scope>NUCLEOTIDE SEQUENCE</scope>
    <source>
        <strain evidence="2">Expedition CK06-06</strain>
    </source>
</reference>
<sequence length="102" mass="12061">EHDDFKDISKIPHIKFFVDGDLKREIIGKDEEKLHRYVKRYSEIKLGEKKEIGIEGSERSVKTERNRSERSVKTERNRSDKYSSDSYSESSYSESDCDKHSK</sequence>